<proteinExistence type="predicted"/>
<dbReference type="RefSeq" id="WP_152263432.1">
    <property type="nucleotide sequence ID" value="NZ_VOKX01000018.1"/>
</dbReference>
<comment type="caution">
    <text evidence="2">The sequence shown here is derived from an EMBL/GenBank/DDBJ whole genome shotgun (WGS) entry which is preliminary data.</text>
</comment>
<keyword evidence="3" id="KW-1185">Reference proteome</keyword>
<dbReference type="EMBL" id="VOKX01000018">
    <property type="protein sequence ID" value="KAB7846925.1"/>
    <property type="molecule type" value="Genomic_DNA"/>
</dbReference>
<name>A0A5N5WAN0_STRMB</name>
<feature type="compositionally biased region" description="Basic and acidic residues" evidence="1">
    <location>
        <begin position="77"/>
        <end position="90"/>
    </location>
</feature>
<organism evidence="2 3">
    <name type="scientific">Streptomyces mobaraensis</name>
    <name type="common">Streptoverticillium mobaraense</name>
    <dbReference type="NCBI Taxonomy" id="35621"/>
    <lineage>
        <taxon>Bacteria</taxon>
        <taxon>Bacillati</taxon>
        <taxon>Actinomycetota</taxon>
        <taxon>Actinomycetes</taxon>
        <taxon>Kitasatosporales</taxon>
        <taxon>Streptomycetaceae</taxon>
        <taxon>Streptomyces</taxon>
    </lineage>
</organism>
<reference evidence="2 3" key="1">
    <citation type="journal article" date="2019" name="Microb. Cell Fact.">
        <title>Exploring novel herbicidin analogues by transcriptional regulator overexpression and MS/MS molecular networking.</title>
        <authorList>
            <person name="Shi Y."/>
            <person name="Gu R."/>
            <person name="Li Y."/>
            <person name="Wang X."/>
            <person name="Ren W."/>
            <person name="Li X."/>
            <person name="Wang L."/>
            <person name="Xie Y."/>
            <person name="Hong B."/>
        </authorList>
    </citation>
    <scope>NUCLEOTIDE SEQUENCE [LARGE SCALE GENOMIC DNA]</scope>
    <source>
        <strain evidence="2 3">US-43</strain>
    </source>
</reference>
<dbReference type="OrthoDB" id="4232218at2"/>
<feature type="region of interest" description="Disordered" evidence="1">
    <location>
        <begin position="49"/>
        <end position="90"/>
    </location>
</feature>
<dbReference type="Proteomes" id="UP000327000">
    <property type="component" value="Unassembled WGS sequence"/>
</dbReference>
<accession>A0A5N5WAN0</accession>
<sequence length="90" mass="9888">MTVLPLIHIRRRDPGAVHRRTASARAFLRRTARRVADGAVDTPVLRALGAPARPGTTAEGAAPTRPRAHWRAVTGPDGRRRLEADWRAEP</sequence>
<evidence type="ECO:0000256" key="1">
    <source>
        <dbReference type="SAM" id="MobiDB-lite"/>
    </source>
</evidence>
<dbReference type="AlphaFoldDB" id="A0A5N5WAN0"/>
<protein>
    <submittedName>
        <fullName evidence="2">Uncharacterized protein</fullName>
    </submittedName>
</protein>
<evidence type="ECO:0000313" key="2">
    <source>
        <dbReference type="EMBL" id="KAB7846925.1"/>
    </source>
</evidence>
<evidence type="ECO:0000313" key="3">
    <source>
        <dbReference type="Proteomes" id="UP000327000"/>
    </source>
</evidence>
<gene>
    <name evidence="2" type="ORF">FRZ00_12035</name>
</gene>